<feature type="compositionally biased region" description="Polar residues" evidence="9">
    <location>
        <begin position="1"/>
        <end position="11"/>
    </location>
</feature>
<keyword evidence="7" id="KW-0472">Membrane</keyword>
<comment type="caution">
    <text evidence="12">The sequence shown here is derived from an EMBL/GenBank/DDBJ whole genome shotgun (WGS) entry which is preliminary data.</text>
</comment>
<feature type="domain" description="Conserved oligomeric Golgi complex subunit 3 N-terminal" evidence="10">
    <location>
        <begin position="180"/>
        <end position="317"/>
    </location>
</feature>
<dbReference type="RefSeq" id="XP_052947302.1">
    <property type="nucleotide sequence ID" value="XM_053086790.1"/>
</dbReference>
<evidence type="ECO:0000256" key="9">
    <source>
        <dbReference type="SAM" id="MobiDB-lite"/>
    </source>
</evidence>
<comment type="subcellular location">
    <subcellularLocation>
        <location evidence="1">Golgi apparatus membrane</location>
        <topology evidence="1">Peripheral membrane protein</topology>
    </subcellularLocation>
</comment>
<protein>
    <recommendedName>
        <fullName evidence="3">Conserved oligomeric Golgi complex subunit 3</fullName>
    </recommendedName>
    <alternativeName>
        <fullName evidence="8">Component of oligomeric Golgi complex 3</fullName>
    </alternativeName>
</protein>
<dbReference type="GO" id="GO:0000139">
    <property type="term" value="C:Golgi membrane"/>
    <property type="evidence" value="ECO:0007669"/>
    <property type="project" value="UniProtKB-SubCell"/>
</dbReference>
<feature type="region of interest" description="Disordered" evidence="9">
    <location>
        <begin position="84"/>
        <end position="141"/>
    </location>
</feature>
<dbReference type="AlphaFoldDB" id="A0AA38HBY3"/>
<evidence type="ECO:0000256" key="7">
    <source>
        <dbReference type="ARBA" id="ARBA00023136"/>
    </source>
</evidence>
<evidence type="ECO:0000259" key="10">
    <source>
        <dbReference type="Pfam" id="PF04136"/>
    </source>
</evidence>
<evidence type="ECO:0000256" key="6">
    <source>
        <dbReference type="ARBA" id="ARBA00023034"/>
    </source>
</evidence>
<dbReference type="Proteomes" id="UP001164286">
    <property type="component" value="Unassembled WGS sequence"/>
</dbReference>
<evidence type="ECO:0000256" key="1">
    <source>
        <dbReference type="ARBA" id="ARBA00004395"/>
    </source>
</evidence>
<dbReference type="GO" id="GO:0006891">
    <property type="term" value="P:intra-Golgi vesicle-mediated transport"/>
    <property type="evidence" value="ECO:0007669"/>
    <property type="project" value="TreeGrafter"/>
</dbReference>
<name>A0AA38HBY3_9TREE</name>
<dbReference type="EMBL" id="JAKWFO010000004">
    <property type="protein sequence ID" value="KAI9637525.1"/>
    <property type="molecule type" value="Genomic_DNA"/>
</dbReference>
<organism evidence="12 13">
    <name type="scientific">Dioszegia hungarica</name>
    <dbReference type="NCBI Taxonomy" id="4972"/>
    <lineage>
        <taxon>Eukaryota</taxon>
        <taxon>Fungi</taxon>
        <taxon>Dikarya</taxon>
        <taxon>Basidiomycota</taxon>
        <taxon>Agaricomycotina</taxon>
        <taxon>Tremellomycetes</taxon>
        <taxon>Tremellales</taxon>
        <taxon>Bulleribasidiaceae</taxon>
        <taxon>Dioszegia</taxon>
    </lineage>
</organism>
<proteinExistence type="inferred from homology"/>
<evidence type="ECO:0000313" key="13">
    <source>
        <dbReference type="Proteomes" id="UP001164286"/>
    </source>
</evidence>
<accession>A0AA38HBY3</accession>
<keyword evidence="5" id="KW-0653">Protein transport</keyword>
<evidence type="ECO:0000259" key="11">
    <source>
        <dbReference type="Pfam" id="PF20671"/>
    </source>
</evidence>
<dbReference type="PANTHER" id="PTHR13302">
    <property type="entry name" value="CONSERVED OLIGOMERIC GOLGI COMPLEX COMPONENT 3"/>
    <property type="match status" value="1"/>
</dbReference>
<feature type="region of interest" description="Disordered" evidence="9">
    <location>
        <begin position="1"/>
        <end position="67"/>
    </location>
</feature>
<dbReference type="InterPro" id="IPR007265">
    <property type="entry name" value="COG_su3"/>
</dbReference>
<comment type="similarity">
    <text evidence="2">Belongs to the COG3 family.</text>
</comment>
<keyword evidence="13" id="KW-1185">Reference proteome</keyword>
<dbReference type="InterPro" id="IPR048320">
    <property type="entry name" value="COG3_N"/>
</dbReference>
<evidence type="ECO:0000256" key="8">
    <source>
        <dbReference type="ARBA" id="ARBA00031339"/>
    </source>
</evidence>
<sequence length="904" mass="100589">MSRSSTPSSGFQFRRPNLAAISTAAGGSTSSTSAQAQAQAQAGQGRSNTTQGLGQGRTTISLEEWEARAPLNDEEVKMVREVGEKLKERPMPEKQFRAQAEAGPSRPSTPLPLRRLAHPPRASTPLSTPLHTSTTQITDPLRPEIITTAQEFQDHFHALTLSTEHEQDSLYRDQLGEISGLREKCEELLGILEGAGEGVGEMMRALEYVEERSESLRGACEDLLEEQTHLLTHTSQLSHRLTFFTFLETAQRILNNPSPTLVLSEDFLPMLKRLDECIGYLSEHRDFKDAELYLIRYQQCMTRSMTLIKIYFVSSVRSTGQEVGKKLYDKSLSETATQALLFPKFSSLASSLRPLIHELETRASRSNDELAPLLAECHSAWIGTRQGLMGPRVAEEVGRLDPEKGELVDLTRAGCGYLKQMCLEEFNLFKSFFLSGEAQLYSYLESLCDALYDHLRPRILHEPALEILCGVCTVLQALMVADIDPNAEDDDTATATGTAIYTPHSSYSPSPGPNGPGASDDYFSVPPPRRPGPQRREDETDEMEYVDDTPSRSHRTRRHKPLARLHTEVLLRMVLQDAQTRLVFRAQAMLVSEVEYYVVKEGDLDYPEKLGKGEKSLVQRNEDAVSLDDEDEPAFLALPNEEAQEGWYPTLRVTLWVLSCLWRYVDQAVFEDLAQEAILTCRRSLSAASDVLGNKKDKSVDGRLFLVRHLLILKEMTAGLDLGRRVGRKEWGGITDFLRSLLEGAGVMLGYGKSSGRANEPISDAKSDIDRELKKACEELIAHCARSSTVPLRTFLNQCTTYLHTPPPSSSDLSQQPFATPSKVTEAHDTFKSEVRGKMDEWVGGLRRYLGDEATVAVLVPPAENAIVDVYRQFHDLVRAEYDFSTAAGLMTPSAVSTLLAGAR</sequence>
<evidence type="ECO:0000256" key="2">
    <source>
        <dbReference type="ARBA" id="ARBA00009936"/>
    </source>
</evidence>
<gene>
    <name evidence="12" type="ORF">MKK02DRAFT_23819</name>
</gene>
<evidence type="ECO:0000256" key="3">
    <source>
        <dbReference type="ARBA" id="ARBA00020976"/>
    </source>
</evidence>
<dbReference type="InterPro" id="IPR048685">
    <property type="entry name" value="COG3_C"/>
</dbReference>
<feature type="domain" description="Conserved oligomeric Golgi complex subunit 3 C-terminal" evidence="11">
    <location>
        <begin position="339"/>
        <end position="721"/>
    </location>
</feature>
<feature type="compositionally biased region" description="Low complexity" evidence="9">
    <location>
        <begin position="104"/>
        <end position="135"/>
    </location>
</feature>
<dbReference type="PANTHER" id="PTHR13302:SF8">
    <property type="entry name" value="CONSERVED OLIGOMERIC GOLGI COMPLEX SUBUNIT 3"/>
    <property type="match status" value="1"/>
</dbReference>
<keyword evidence="4" id="KW-0813">Transport</keyword>
<feature type="region of interest" description="Disordered" evidence="9">
    <location>
        <begin position="499"/>
        <end position="558"/>
    </location>
</feature>
<dbReference type="GO" id="GO:0017119">
    <property type="term" value="C:Golgi transport complex"/>
    <property type="evidence" value="ECO:0007669"/>
    <property type="project" value="TreeGrafter"/>
</dbReference>
<dbReference type="Pfam" id="PF04136">
    <property type="entry name" value="COG3_N"/>
    <property type="match status" value="1"/>
</dbReference>
<dbReference type="Pfam" id="PF20671">
    <property type="entry name" value="COG3_C"/>
    <property type="match status" value="1"/>
</dbReference>
<evidence type="ECO:0000313" key="12">
    <source>
        <dbReference type="EMBL" id="KAI9637525.1"/>
    </source>
</evidence>
<evidence type="ECO:0000256" key="4">
    <source>
        <dbReference type="ARBA" id="ARBA00022448"/>
    </source>
</evidence>
<dbReference type="GO" id="GO:0005801">
    <property type="term" value="C:cis-Golgi network"/>
    <property type="evidence" value="ECO:0007669"/>
    <property type="project" value="InterPro"/>
</dbReference>
<feature type="compositionally biased region" description="Basic and acidic residues" evidence="9">
    <location>
        <begin position="84"/>
        <end position="96"/>
    </location>
</feature>
<dbReference type="GeneID" id="77725991"/>
<evidence type="ECO:0000256" key="5">
    <source>
        <dbReference type="ARBA" id="ARBA00022927"/>
    </source>
</evidence>
<reference evidence="12" key="1">
    <citation type="journal article" date="2022" name="G3 (Bethesda)">
        <title>High quality genome of the basidiomycete yeast Dioszegia hungarica PDD-24b-2 isolated from cloud water.</title>
        <authorList>
            <person name="Jarrige D."/>
            <person name="Haridas S."/>
            <person name="Bleykasten-Grosshans C."/>
            <person name="Joly M."/>
            <person name="Nadalig T."/>
            <person name="Sancelme M."/>
            <person name="Vuilleumier S."/>
            <person name="Grigoriev I.V."/>
            <person name="Amato P."/>
            <person name="Bringel F."/>
        </authorList>
    </citation>
    <scope>NUCLEOTIDE SEQUENCE</scope>
    <source>
        <strain evidence="12">PDD-24b-2</strain>
    </source>
</reference>
<dbReference type="GO" id="GO:0006886">
    <property type="term" value="P:intracellular protein transport"/>
    <property type="evidence" value="ECO:0007669"/>
    <property type="project" value="InterPro"/>
</dbReference>
<feature type="compositionally biased region" description="Polar residues" evidence="9">
    <location>
        <begin position="46"/>
        <end position="61"/>
    </location>
</feature>
<dbReference type="GO" id="GO:0007030">
    <property type="term" value="P:Golgi organization"/>
    <property type="evidence" value="ECO:0007669"/>
    <property type="project" value="TreeGrafter"/>
</dbReference>
<feature type="compositionally biased region" description="Low complexity" evidence="9">
    <location>
        <begin position="499"/>
        <end position="509"/>
    </location>
</feature>
<feature type="compositionally biased region" description="Low complexity" evidence="9">
    <location>
        <begin position="19"/>
        <end position="45"/>
    </location>
</feature>
<keyword evidence="6" id="KW-0333">Golgi apparatus</keyword>